<accession>A0A0E9QSU9</accession>
<sequence length="55" mass="6540">MFYMAKLPQTNMLCVLTKSQARKVIAITKNEIKCNRMNIFEIWFGVLFIIHCRMT</sequence>
<reference evidence="1" key="2">
    <citation type="journal article" date="2015" name="Fish Shellfish Immunol.">
        <title>Early steps in the European eel (Anguilla anguilla)-Vibrio vulnificus interaction in the gills: Role of the RtxA13 toxin.</title>
        <authorList>
            <person name="Callol A."/>
            <person name="Pajuelo D."/>
            <person name="Ebbesson L."/>
            <person name="Teles M."/>
            <person name="MacKenzie S."/>
            <person name="Amaro C."/>
        </authorList>
    </citation>
    <scope>NUCLEOTIDE SEQUENCE</scope>
</reference>
<name>A0A0E9QSU9_ANGAN</name>
<evidence type="ECO:0000313" key="1">
    <source>
        <dbReference type="EMBL" id="JAH19320.1"/>
    </source>
</evidence>
<organism evidence="1">
    <name type="scientific">Anguilla anguilla</name>
    <name type="common">European freshwater eel</name>
    <name type="synonym">Muraena anguilla</name>
    <dbReference type="NCBI Taxonomy" id="7936"/>
    <lineage>
        <taxon>Eukaryota</taxon>
        <taxon>Metazoa</taxon>
        <taxon>Chordata</taxon>
        <taxon>Craniata</taxon>
        <taxon>Vertebrata</taxon>
        <taxon>Euteleostomi</taxon>
        <taxon>Actinopterygii</taxon>
        <taxon>Neopterygii</taxon>
        <taxon>Teleostei</taxon>
        <taxon>Anguilliformes</taxon>
        <taxon>Anguillidae</taxon>
        <taxon>Anguilla</taxon>
    </lineage>
</organism>
<dbReference type="AlphaFoldDB" id="A0A0E9QSU9"/>
<protein>
    <submittedName>
        <fullName evidence="1">Uncharacterized protein</fullName>
    </submittedName>
</protein>
<reference evidence="1" key="1">
    <citation type="submission" date="2014-11" db="EMBL/GenBank/DDBJ databases">
        <authorList>
            <person name="Amaro Gonzalez C."/>
        </authorList>
    </citation>
    <scope>NUCLEOTIDE SEQUENCE</scope>
</reference>
<proteinExistence type="predicted"/>
<dbReference type="EMBL" id="GBXM01089257">
    <property type="protein sequence ID" value="JAH19320.1"/>
    <property type="molecule type" value="Transcribed_RNA"/>
</dbReference>